<reference evidence="1 2" key="1">
    <citation type="submission" date="2021-06" db="EMBL/GenBank/DDBJ databases">
        <title>Caerostris darwini draft genome.</title>
        <authorList>
            <person name="Kono N."/>
            <person name="Arakawa K."/>
        </authorList>
    </citation>
    <scope>NUCLEOTIDE SEQUENCE [LARGE SCALE GENOMIC DNA]</scope>
</reference>
<organism evidence="1 2">
    <name type="scientific">Caerostris darwini</name>
    <dbReference type="NCBI Taxonomy" id="1538125"/>
    <lineage>
        <taxon>Eukaryota</taxon>
        <taxon>Metazoa</taxon>
        <taxon>Ecdysozoa</taxon>
        <taxon>Arthropoda</taxon>
        <taxon>Chelicerata</taxon>
        <taxon>Arachnida</taxon>
        <taxon>Araneae</taxon>
        <taxon>Araneomorphae</taxon>
        <taxon>Entelegynae</taxon>
        <taxon>Araneoidea</taxon>
        <taxon>Araneidae</taxon>
        <taxon>Caerostris</taxon>
    </lineage>
</organism>
<accession>A0AAV4SSI9</accession>
<evidence type="ECO:0000313" key="1">
    <source>
        <dbReference type="EMBL" id="GIY35402.1"/>
    </source>
</evidence>
<dbReference type="EMBL" id="BPLQ01008166">
    <property type="protein sequence ID" value="GIY35402.1"/>
    <property type="molecule type" value="Genomic_DNA"/>
</dbReference>
<name>A0AAV4SSI9_9ARAC</name>
<protein>
    <submittedName>
        <fullName evidence="1">Uncharacterized protein</fullName>
    </submittedName>
</protein>
<gene>
    <name evidence="1" type="ORF">CDAR_189101</name>
</gene>
<dbReference type="AlphaFoldDB" id="A0AAV4SSI9"/>
<comment type="caution">
    <text evidence="1">The sequence shown here is derived from an EMBL/GenBank/DDBJ whole genome shotgun (WGS) entry which is preliminary data.</text>
</comment>
<sequence length="92" mass="10690">MTVERQTKPNQAKLLECQACSRLNVTERICATLKFPRATPKEFPSVPRYRFIVKEIRFDKICSKLRAEYSPLEPNIYISRYSPVHSATKADN</sequence>
<proteinExistence type="predicted"/>
<evidence type="ECO:0000313" key="2">
    <source>
        <dbReference type="Proteomes" id="UP001054837"/>
    </source>
</evidence>
<keyword evidence="2" id="KW-1185">Reference proteome</keyword>
<dbReference type="Proteomes" id="UP001054837">
    <property type="component" value="Unassembled WGS sequence"/>
</dbReference>